<name>A0A367YWG6_9ACTN</name>
<reference evidence="1 2" key="1">
    <citation type="submission" date="2018-07" db="EMBL/GenBank/DDBJ databases">
        <title>Desertimonas flava gen. nov. sp. nov.</title>
        <authorList>
            <person name="Liu S."/>
        </authorList>
    </citation>
    <scope>NUCLEOTIDE SEQUENCE [LARGE SCALE GENOMIC DNA]</scope>
    <source>
        <strain evidence="1 2">16Sb5-5</strain>
    </source>
</reference>
<dbReference type="Proteomes" id="UP000252770">
    <property type="component" value="Unassembled WGS sequence"/>
</dbReference>
<organism evidence="1 2">
    <name type="scientific">Desertihabitans brevis</name>
    <dbReference type="NCBI Taxonomy" id="2268447"/>
    <lineage>
        <taxon>Bacteria</taxon>
        <taxon>Bacillati</taxon>
        <taxon>Actinomycetota</taxon>
        <taxon>Actinomycetes</taxon>
        <taxon>Propionibacteriales</taxon>
        <taxon>Propionibacteriaceae</taxon>
        <taxon>Desertihabitans</taxon>
    </lineage>
</organism>
<proteinExistence type="predicted"/>
<keyword evidence="2" id="KW-1185">Reference proteome</keyword>
<comment type="caution">
    <text evidence="1">The sequence shown here is derived from an EMBL/GenBank/DDBJ whole genome shotgun (WGS) entry which is preliminary data.</text>
</comment>
<dbReference type="AlphaFoldDB" id="A0A367YWG6"/>
<protein>
    <submittedName>
        <fullName evidence="1">Uncharacterized protein</fullName>
    </submittedName>
</protein>
<evidence type="ECO:0000313" key="2">
    <source>
        <dbReference type="Proteomes" id="UP000252770"/>
    </source>
</evidence>
<accession>A0A367YWG6</accession>
<gene>
    <name evidence="1" type="ORF">DT076_06150</name>
</gene>
<dbReference type="EMBL" id="QOUI01000003">
    <property type="protein sequence ID" value="RCK70245.1"/>
    <property type="molecule type" value="Genomic_DNA"/>
</dbReference>
<dbReference type="RefSeq" id="WP_114125787.1">
    <property type="nucleotide sequence ID" value="NZ_QOUI01000003.1"/>
</dbReference>
<evidence type="ECO:0000313" key="1">
    <source>
        <dbReference type="EMBL" id="RCK70245.1"/>
    </source>
</evidence>
<sequence>MADLTDRFADAYAQWQEELAERAQDPEWVEWASFMRASLHSFFTEVVPDMPDDPWGEEGLRHAEQAALRLYPDIRSAEPSATPQNFATSDPMHRYLGEVFIRRLDGRWVNLDADDGHGPDPAVGLPYTAEATSVRVLLNQAADQRTGDVWLTEYRRHVEQHGAWVAAGRPGYLDWVRVHGDPIAGLTPEDVGAGDDAEDTGGGMTQDEREYAELQRHYAELEADPVWQEWLAGMEAGLDRFFAEVVPDMPADRFGLEGVRHAEAAALRIFPDMDAANPRTSPQDAGTIDAFHRYLGEVFVRNFEGRWRYADVSDTYGRLPVVELPYDLEPVTLLTLLTSVVGRRTGEELSTTFGYQQETYGQWVEAGRPAYPAWAEIEFAKLFG</sequence>